<dbReference type="SMART" id="SM00220">
    <property type="entry name" value="S_TKc"/>
    <property type="match status" value="1"/>
</dbReference>
<accession>A0A8J6CP81</accession>
<keyword evidence="5" id="KW-0723">Serine/threonine-protein kinase</keyword>
<keyword evidence="15" id="KW-0675">Receptor</keyword>
<dbReference type="OrthoDB" id="543442at2759"/>
<keyword evidence="8 19" id="KW-0732">Signal</keyword>
<keyword evidence="9" id="KW-0430">Lectin</keyword>
<dbReference type="InterPro" id="IPR011009">
    <property type="entry name" value="Kinase-like_dom_sf"/>
</dbReference>
<dbReference type="Proteomes" id="UP000701853">
    <property type="component" value="Chromosome 11"/>
</dbReference>
<evidence type="ECO:0000256" key="11">
    <source>
        <dbReference type="ARBA" id="ARBA00022777"/>
    </source>
</evidence>
<evidence type="ECO:0000256" key="16">
    <source>
        <dbReference type="ARBA" id="ARBA00023180"/>
    </source>
</evidence>
<organism evidence="21 22">
    <name type="scientific">Gossypium anomalum</name>
    <dbReference type="NCBI Taxonomy" id="47600"/>
    <lineage>
        <taxon>Eukaryota</taxon>
        <taxon>Viridiplantae</taxon>
        <taxon>Streptophyta</taxon>
        <taxon>Embryophyta</taxon>
        <taxon>Tracheophyta</taxon>
        <taxon>Spermatophyta</taxon>
        <taxon>Magnoliopsida</taxon>
        <taxon>eudicotyledons</taxon>
        <taxon>Gunneridae</taxon>
        <taxon>Pentapetalae</taxon>
        <taxon>rosids</taxon>
        <taxon>malvids</taxon>
        <taxon>Malvales</taxon>
        <taxon>Malvaceae</taxon>
        <taxon>Malvoideae</taxon>
        <taxon>Gossypium</taxon>
    </lineage>
</organism>
<comment type="caution">
    <text evidence="21">The sequence shown here is derived from an EMBL/GenBank/DDBJ whole genome shotgun (WGS) entry which is preliminary data.</text>
</comment>
<feature type="transmembrane region" description="Helical" evidence="18">
    <location>
        <begin position="261"/>
        <end position="279"/>
    </location>
</feature>
<evidence type="ECO:0000256" key="9">
    <source>
        <dbReference type="ARBA" id="ARBA00022734"/>
    </source>
</evidence>
<comment type="subcellular location">
    <subcellularLocation>
        <location evidence="1">Membrane</location>
        <topology evidence="1">Single-pass type I membrane protein</topology>
    </subcellularLocation>
</comment>
<evidence type="ECO:0000256" key="6">
    <source>
        <dbReference type="ARBA" id="ARBA00022679"/>
    </source>
</evidence>
<evidence type="ECO:0000256" key="8">
    <source>
        <dbReference type="ARBA" id="ARBA00022729"/>
    </source>
</evidence>
<dbReference type="EC" id="2.7.11.1" evidence="4"/>
<evidence type="ECO:0000256" key="10">
    <source>
        <dbReference type="ARBA" id="ARBA00022741"/>
    </source>
</evidence>
<dbReference type="GO" id="GO:0030246">
    <property type="term" value="F:carbohydrate binding"/>
    <property type="evidence" value="ECO:0007669"/>
    <property type="project" value="UniProtKB-KW"/>
</dbReference>
<gene>
    <name evidence="21" type="ORF">CXB51_029332</name>
</gene>
<dbReference type="Pfam" id="PF00139">
    <property type="entry name" value="Lectin_legB"/>
    <property type="match status" value="1"/>
</dbReference>
<evidence type="ECO:0000256" key="4">
    <source>
        <dbReference type="ARBA" id="ARBA00012513"/>
    </source>
</evidence>
<dbReference type="Gene3D" id="3.30.200.20">
    <property type="entry name" value="Phosphorylase Kinase, domain 1"/>
    <property type="match status" value="1"/>
</dbReference>
<dbReference type="AlphaFoldDB" id="A0A8J6CP81"/>
<evidence type="ECO:0000256" key="13">
    <source>
        <dbReference type="ARBA" id="ARBA00022989"/>
    </source>
</evidence>
<dbReference type="PROSITE" id="PS50011">
    <property type="entry name" value="PROTEIN_KINASE_DOM"/>
    <property type="match status" value="1"/>
</dbReference>
<keyword evidence="11" id="KW-0418">Kinase</keyword>
<keyword evidence="6" id="KW-0808">Transferase</keyword>
<dbReference type="PROSITE" id="PS00107">
    <property type="entry name" value="PROTEIN_KINASE_ATP"/>
    <property type="match status" value="1"/>
</dbReference>
<dbReference type="InterPro" id="IPR000719">
    <property type="entry name" value="Prot_kinase_dom"/>
</dbReference>
<evidence type="ECO:0000313" key="21">
    <source>
        <dbReference type="EMBL" id="KAG8479619.1"/>
    </source>
</evidence>
<comment type="similarity">
    <text evidence="2">In the N-terminal section; belongs to the leguminous lectin family.</text>
</comment>
<evidence type="ECO:0000256" key="19">
    <source>
        <dbReference type="SAM" id="SignalP"/>
    </source>
</evidence>
<evidence type="ECO:0000313" key="22">
    <source>
        <dbReference type="Proteomes" id="UP000701853"/>
    </source>
</evidence>
<keyword evidence="22" id="KW-1185">Reference proteome</keyword>
<keyword evidence="14 18" id="KW-0472">Membrane</keyword>
<reference evidence="21 22" key="1">
    <citation type="journal article" date="2021" name="bioRxiv">
        <title>The Gossypium anomalum genome as a resource for cotton improvement and evolutionary analysis of hybrid incompatibility.</title>
        <authorList>
            <person name="Grover C.E."/>
            <person name="Yuan D."/>
            <person name="Arick M.A."/>
            <person name="Miller E.R."/>
            <person name="Hu G."/>
            <person name="Peterson D.G."/>
            <person name="Wendel J.F."/>
            <person name="Udall J.A."/>
        </authorList>
    </citation>
    <scope>NUCLEOTIDE SEQUENCE [LARGE SCALE GENOMIC DNA]</scope>
    <source>
        <strain evidence="21">JFW-Udall</strain>
        <tissue evidence="21">Leaf</tissue>
    </source>
</reference>
<dbReference type="InterPro" id="IPR050528">
    <property type="entry name" value="L-type_Lectin-RKs"/>
</dbReference>
<evidence type="ECO:0000256" key="14">
    <source>
        <dbReference type="ARBA" id="ARBA00023136"/>
    </source>
</evidence>
<keyword evidence="16" id="KW-0325">Glycoprotein</keyword>
<dbReference type="EMBL" id="JAHUZN010000011">
    <property type="protein sequence ID" value="KAG8479619.1"/>
    <property type="molecule type" value="Genomic_DNA"/>
</dbReference>
<evidence type="ECO:0000256" key="1">
    <source>
        <dbReference type="ARBA" id="ARBA00004479"/>
    </source>
</evidence>
<evidence type="ECO:0000256" key="2">
    <source>
        <dbReference type="ARBA" id="ARBA00008536"/>
    </source>
</evidence>
<proteinExistence type="inferred from homology"/>
<evidence type="ECO:0000256" key="7">
    <source>
        <dbReference type="ARBA" id="ARBA00022692"/>
    </source>
</evidence>
<dbReference type="InterPro" id="IPR008271">
    <property type="entry name" value="Ser/Thr_kinase_AS"/>
</dbReference>
<sequence>MSCLIILMLLFFLLVVASSDINQGQFGFNGYLNVERVAGFKNSTNATVSSFSTTFIFAIVPEYTDYGGLGLAFVISPNDEISVALPSQYLGLFNKTNIGLDLNHVVAIELDTSWTITVGDIDDNHVGIDINSPRSVTATSAGYFTDESEFKNLSLKSGDPMQVWVEYGGVKKQFDVTLYPINVSKPKTPLLFLKKDLSPYLYESMFVGFSSPTRLLVFSQYILAWSFKMNGEADELDLFHLPNIPRDDNNNKRRIKQLQRILALTLSLTGLTLFLVLVFRTMLISKKKRFVEILEDWEVQYGSHRFSYKDIFKATKGFKEKEVLGRGGFGRVYKCVLPSSNVQIAVKRISHGSRQGMREFVAEIATIDRLKHLNLVRLLGYCRRKHELLLVYDYMPNGSLDKFVYHQPNSSLTWTQRLNIKDEWVQVIIHRDIKPVNVLINSNVNARLGDFGLAKLCDLGNDPQTSYVAGTLGYMAPEPARTGKANTSTDIYAFGLFMLEDKGDILAAIDGRLEKRFVVQEAELVLKLGLLSLHPIAVARPTMSSVVSYLDGVASLPDDLNSCIKAREFPRVSNDELITERTNTIPSLTITESFISHGRASGLFISITVMASLKYKIPLLDRNTRFVLWQIKMQAVLAQIDLEDLLGIDKMPLTLTDEEKKRKDRKALTQLHLHLSNEIL</sequence>
<dbReference type="SUPFAM" id="SSF49899">
    <property type="entry name" value="Concanavalin A-like lectins/glucanases"/>
    <property type="match status" value="1"/>
</dbReference>
<feature type="binding site" evidence="17">
    <location>
        <position position="347"/>
    </location>
    <ligand>
        <name>ATP</name>
        <dbReference type="ChEBI" id="CHEBI:30616"/>
    </ligand>
</feature>
<dbReference type="InterPro" id="IPR017441">
    <property type="entry name" value="Protein_kinase_ATP_BS"/>
</dbReference>
<feature type="chain" id="PRO_5035316706" description="non-specific serine/threonine protein kinase" evidence="19">
    <location>
        <begin position="19"/>
        <end position="680"/>
    </location>
</feature>
<evidence type="ECO:0000256" key="5">
    <source>
        <dbReference type="ARBA" id="ARBA00022527"/>
    </source>
</evidence>
<dbReference type="GO" id="GO:0005524">
    <property type="term" value="F:ATP binding"/>
    <property type="evidence" value="ECO:0007669"/>
    <property type="project" value="UniProtKB-UniRule"/>
</dbReference>
<evidence type="ECO:0000256" key="12">
    <source>
        <dbReference type="ARBA" id="ARBA00022840"/>
    </source>
</evidence>
<dbReference type="PANTHER" id="PTHR27007">
    <property type="match status" value="1"/>
</dbReference>
<dbReference type="Gene3D" id="1.10.510.10">
    <property type="entry name" value="Transferase(Phosphotransferase) domain 1"/>
    <property type="match status" value="1"/>
</dbReference>
<dbReference type="Gene3D" id="2.60.120.200">
    <property type="match status" value="1"/>
</dbReference>
<dbReference type="GO" id="GO:0004674">
    <property type="term" value="F:protein serine/threonine kinase activity"/>
    <property type="evidence" value="ECO:0007669"/>
    <property type="project" value="UniProtKB-KW"/>
</dbReference>
<keyword evidence="10 17" id="KW-0547">Nucleotide-binding</keyword>
<dbReference type="PROSITE" id="PS00108">
    <property type="entry name" value="PROTEIN_KINASE_ST"/>
    <property type="match status" value="1"/>
</dbReference>
<evidence type="ECO:0000256" key="18">
    <source>
        <dbReference type="SAM" id="Phobius"/>
    </source>
</evidence>
<evidence type="ECO:0000256" key="15">
    <source>
        <dbReference type="ARBA" id="ARBA00023170"/>
    </source>
</evidence>
<comment type="similarity">
    <text evidence="3">In the C-terminal section; belongs to the protein kinase superfamily. Ser/Thr protein kinase family.</text>
</comment>
<feature type="domain" description="Protein kinase" evidence="20">
    <location>
        <begin position="318"/>
        <end position="595"/>
    </location>
</feature>
<evidence type="ECO:0000259" key="20">
    <source>
        <dbReference type="PROSITE" id="PS50011"/>
    </source>
</evidence>
<keyword evidence="12 17" id="KW-0067">ATP-binding</keyword>
<keyword evidence="7 18" id="KW-0812">Transmembrane</keyword>
<dbReference type="GO" id="GO:0016020">
    <property type="term" value="C:membrane"/>
    <property type="evidence" value="ECO:0007669"/>
    <property type="project" value="UniProtKB-SubCell"/>
</dbReference>
<dbReference type="FunFam" id="3.30.200.20:FF:000112">
    <property type="entry name" value="Lectin-domain containing receptor kinase A4.3"/>
    <property type="match status" value="1"/>
</dbReference>
<evidence type="ECO:0000256" key="17">
    <source>
        <dbReference type="PROSITE-ProRule" id="PRU10141"/>
    </source>
</evidence>
<protein>
    <recommendedName>
        <fullName evidence="4">non-specific serine/threonine protein kinase</fullName>
        <ecNumber evidence="4">2.7.11.1</ecNumber>
    </recommendedName>
</protein>
<dbReference type="Pfam" id="PF00069">
    <property type="entry name" value="Pkinase"/>
    <property type="match status" value="1"/>
</dbReference>
<feature type="signal peptide" evidence="19">
    <location>
        <begin position="1"/>
        <end position="18"/>
    </location>
</feature>
<keyword evidence="13 18" id="KW-1133">Transmembrane helix</keyword>
<dbReference type="SUPFAM" id="SSF56112">
    <property type="entry name" value="Protein kinase-like (PK-like)"/>
    <property type="match status" value="1"/>
</dbReference>
<evidence type="ECO:0000256" key="3">
    <source>
        <dbReference type="ARBA" id="ARBA00010217"/>
    </source>
</evidence>
<dbReference type="InterPro" id="IPR013320">
    <property type="entry name" value="ConA-like_dom_sf"/>
</dbReference>
<name>A0A8J6CP81_9ROSI</name>
<dbReference type="CDD" id="cd06899">
    <property type="entry name" value="lectin_legume_LecRK_Arcelin_ConA"/>
    <property type="match status" value="1"/>
</dbReference>
<dbReference type="InterPro" id="IPR001220">
    <property type="entry name" value="Legume_lectin_dom"/>
</dbReference>